<keyword evidence="3" id="KW-0238">DNA-binding</keyword>
<dbReference type="PROSITE" id="PS51032">
    <property type="entry name" value="AP2_ERF"/>
    <property type="match status" value="1"/>
</dbReference>
<dbReference type="InterPro" id="IPR016177">
    <property type="entry name" value="DNA-bd_dom_sf"/>
</dbReference>
<dbReference type="FunFam" id="3.30.730.10:FF:000001">
    <property type="entry name" value="Ethylene-responsive transcription factor 2"/>
    <property type="match status" value="1"/>
</dbReference>
<dbReference type="GO" id="GO:0003677">
    <property type="term" value="F:DNA binding"/>
    <property type="evidence" value="ECO:0007669"/>
    <property type="project" value="UniProtKB-KW"/>
</dbReference>
<gene>
    <name evidence="9" type="ORF">HHK36_013427</name>
</gene>
<dbReference type="AlphaFoldDB" id="A0A834ZA88"/>
<keyword evidence="2" id="KW-0805">Transcription regulation</keyword>
<sequence>MPNMLPASIRARNVCVGSREECLRQYRQGVPASEQARSACVGTDKLVLLRTYCKAEKTWTELAGMVSMSNKARKRESRRKRTPGPFKGVRMRKWGRWVSEIRVPRSQTRIWLGSYDVPEKAARAYDAALYCLRGARGRFNFPTGKRPELPNGSSPSHMEIKAIAAKFASPDCVPVPSPVSSSMTIPTASPDVVISSELGNNCEVLESHASHTADSISESDMFLPENFLWDDPILLDPGWIWDL</sequence>
<dbReference type="EMBL" id="JABCRI010000009">
    <property type="protein sequence ID" value="KAF8400131.1"/>
    <property type="molecule type" value="Genomic_DNA"/>
</dbReference>
<dbReference type="PANTHER" id="PTHR31985">
    <property type="entry name" value="ETHYLENE-RESPONSIVE TRANSCRIPTION FACTOR ERF042-RELATED"/>
    <property type="match status" value="1"/>
</dbReference>
<dbReference type="CDD" id="cd00018">
    <property type="entry name" value="AP2"/>
    <property type="match status" value="1"/>
</dbReference>
<organism evidence="9 10">
    <name type="scientific">Tetracentron sinense</name>
    <name type="common">Spur-leaf</name>
    <dbReference type="NCBI Taxonomy" id="13715"/>
    <lineage>
        <taxon>Eukaryota</taxon>
        <taxon>Viridiplantae</taxon>
        <taxon>Streptophyta</taxon>
        <taxon>Embryophyta</taxon>
        <taxon>Tracheophyta</taxon>
        <taxon>Spermatophyta</taxon>
        <taxon>Magnoliopsida</taxon>
        <taxon>Trochodendrales</taxon>
        <taxon>Trochodendraceae</taxon>
        <taxon>Tetracentron</taxon>
    </lineage>
</organism>
<name>A0A834ZA88_TETSI</name>
<dbReference type="GO" id="GO:0003700">
    <property type="term" value="F:DNA-binding transcription factor activity"/>
    <property type="evidence" value="ECO:0007669"/>
    <property type="project" value="InterPro"/>
</dbReference>
<keyword evidence="4" id="KW-0010">Activator</keyword>
<dbReference type="Proteomes" id="UP000655225">
    <property type="component" value="Unassembled WGS sequence"/>
</dbReference>
<proteinExistence type="inferred from homology"/>
<evidence type="ECO:0000256" key="5">
    <source>
        <dbReference type="ARBA" id="ARBA00023163"/>
    </source>
</evidence>
<dbReference type="InterPro" id="IPR036955">
    <property type="entry name" value="AP2/ERF_dom_sf"/>
</dbReference>
<dbReference type="OMA" id="TDWIADF"/>
<comment type="subcellular location">
    <subcellularLocation>
        <location evidence="1">Nucleus</location>
    </subcellularLocation>
</comment>
<evidence type="ECO:0000313" key="9">
    <source>
        <dbReference type="EMBL" id="KAF8400131.1"/>
    </source>
</evidence>
<evidence type="ECO:0000256" key="2">
    <source>
        <dbReference type="ARBA" id="ARBA00023015"/>
    </source>
</evidence>
<keyword evidence="6" id="KW-0539">Nucleus</keyword>
<evidence type="ECO:0000256" key="7">
    <source>
        <dbReference type="ARBA" id="ARBA00024343"/>
    </source>
</evidence>
<dbReference type="InterPro" id="IPR051032">
    <property type="entry name" value="AP2/ERF_TF_ERF_subfamily"/>
</dbReference>
<keyword evidence="5" id="KW-0804">Transcription</keyword>
<evidence type="ECO:0000256" key="3">
    <source>
        <dbReference type="ARBA" id="ARBA00023125"/>
    </source>
</evidence>
<feature type="domain" description="AP2/ERF" evidence="8">
    <location>
        <begin position="85"/>
        <end position="142"/>
    </location>
</feature>
<evidence type="ECO:0000256" key="4">
    <source>
        <dbReference type="ARBA" id="ARBA00023159"/>
    </source>
</evidence>
<protein>
    <recommendedName>
        <fullName evidence="8">AP2/ERF domain-containing protein</fullName>
    </recommendedName>
</protein>
<dbReference type="PANTHER" id="PTHR31985:SF273">
    <property type="entry name" value="ETHYLENE-RESPONSIVE TRANSCRIPTION FACTOR ERF017"/>
    <property type="match status" value="1"/>
</dbReference>
<dbReference type="Pfam" id="PF00847">
    <property type="entry name" value="AP2"/>
    <property type="match status" value="1"/>
</dbReference>
<evidence type="ECO:0000256" key="1">
    <source>
        <dbReference type="ARBA" id="ARBA00004123"/>
    </source>
</evidence>
<keyword evidence="10" id="KW-1185">Reference proteome</keyword>
<evidence type="ECO:0000259" key="8">
    <source>
        <dbReference type="PROSITE" id="PS51032"/>
    </source>
</evidence>
<reference evidence="9 10" key="1">
    <citation type="submission" date="2020-04" db="EMBL/GenBank/DDBJ databases">
        <title>Plant Genome Project.</title>
        <authorList>
            <person name="Zhang R.-G."/>
        </authorList>
    </citation>
    <scope>NUCLEOTIDE SEQUENCE [LARGE SCALE GENOMIC DNA]</scope>
    <source>
        <strain evidence="9">YNK0</strain>
        <tissue evidence="9">Leaf</tissue>
    </source>
</reference>
<dbReference type="InterPro" id="IPR001471">
    <property type="entry name" value="AP2/ERF_dom"/>
</dbReference>
<comment type="caution">
    <text evidence="9">The sequence shown here is derived from an EMBL/GenBank/DDBJ whole genome shotgun (WGS) entry which is preliminary data.</text>
</comment>
<dbReference type="PRINTS" id="PR00367">
    <property type="entry name" value="ETHRSPELEMNT"/>
</dbReference>
<comment type="similarity">
    <text evidence="7">Belongs to the AP2/ERF transcription factor family. ERF subfamily.</text>
</comment>
<dbReference type="OrthoDB" id="1918918at2759"/>
<dbReference type="SMART" id="SM00380">
    <property type="entry name" value="AP2"/>
    <property type="match status" value="1"/>
</dbReference>
<evidence type="ECO:0000256" key="6">
    <source>
        <dbReference type="ARBA" id="ARBA00023242"/>
    </source>
</evidence>
<dbReference type="GO" id="GO:0005634">
    <property type="term" value="C:nucleus"/>
    <property type="evidence" value="ECO:0007669"/>
    <property type="project" value="UniProtKB-SubCell"/>
</dbReference>
<accession>A0A834ZA88</accession>
<evidence type="ECO:0000313" key="10">
    <source>
        <dbReference type="Proteomes" id="UP000655225"/>
    </source>
</evidence>
<dbReference type="Gene3D" id="3.30.730.10">
    <property type="entry name" value="AP2/ERF domain"/>
    <property type="match status" value="1"/>
</dbReference>
<dbReference type="SUPFAM" id="SSF54171">
    <property type="entry name" value="DNA-binding domain"/>
    <property type="match status" value="1"/>
</dbReference>